<name>A0ABN3K6M3_9ACTN</name>
<feature type="region of interest" description="Disordered" evidence="1">
    <location>
        <begin position="15"/>
        <end position="57"/>
    </location>
</feature>
<comment type="caution">
    <text evidence="2">The sequence shown here is derived from an EMBL/GenBank/DDBJ whole genome shotgun (WGS) entry which is preliminary data.</text>
</comment>
<evidence type="ECO:0000313" key="2">
    <source>
        <dbReference type="EMBL" id="GAA2450960.1"/>
    </source>
</evidence>
<protein>
    <submittedName>
        <fullName evidence="2">Uncharacterized protein</fullName>
    </submittedName>
</protein>
<organism evidence="2 3">
    <name type="scientific">Streptomyces glaucus</name>
    <dbReference type="NCBI Taxonomy" id="284029"/>
    <lineage>
        <taxon>Bacteria</taxon>
        <taxon>Bacillati</taxon>
        <taxon>Actinomycetota</taxon>
        <taxon>Actinomycetes</taxon>
        <taxon>Kitasatosporales</taxon>
        <taxon>Streptomycetaceae</taxon>
        <taxon>Streptomyces</taxon>
    </lineage>
</organism>
<sequence length="57" mass="5301">MANATVVVPAARPERFSGGGVLEDDAAGRGGARCAGGGQTGLGGGGRGSGAADGDRE</sequence>
<proteinExistence type="predicted"/>
<keyword evidence="3" id="KW-1185">Reference proteome</keyword>
<reference evidence="2 3" key="1">
    <citation type="journal article" date="2019" name="Int. J. Syst. Evol. Microbiol.">
        <title>The Global Catalogue of Microorganisms (GCM) 10K type strain sequencing project: providing services to taxonomists for standard genome sequencing and annotation.</title>
        <authorList>
            <consortium name="The Broad Institute Genomics Platform"/>
            <consortium name="The Broad Institute Genome Sequencing Center for Infectious Disease"/>
            <person name="Wu L."/>
            <person name="Ma J."/>
        </authorList>
    </citation>
    <scope>NUCLEOTIDE SEQUENCE [LARGE SCALE GENOMIC DNA]</scope>
    <source>
        <strain evidence="2 3">JCM 6922</strain>
    </source>
</reference>
<evidence type="ECO:0000313" key="3">
    <source>
        <dbReference type="Proteomes" id="UP001500460"/>
    </source>
</evidence>
<accession>A0ABN3K6M3</accession>
<dbReference type="EMBL" id="BAAATK010000039">
    <property type="protein sequence ID" value="GAA2450960.1"/>
    <property type="molecule type" value="Genomic_DNA"/>
</dbReference>
<gene>
    <name evidence="2" type="ORF">GCM10010421_49300</name>
</gene>
<dbReference type="Proteomes" id="UP001500460">
    <property type="component" value="Unassembled WGS sequence"/>
</dbReference>
<feature type="compositionally biased region" description="Gly residues" evidence="1">
    <location>
        <begin position="28"/>
        <end position="51"/>
    </location>
</feature>
<evidence type="ECO:0000256" key="1">
    <source>
        <dbReference type="SAM" id="MobiDB-lite"/>
    </source>
</evidence>